<evidence type="ECO:0000313" key="7">
    <source>
        <dbReference type="EMBL" id="GAI18854.1"/>
    </source>
</evidence>
<comment type="caution">
    <text evidence="7">The sequence shown here is derived from an EMBL/GenBank/DDBJ whole genome shotgun (WGS) entry which is preliminary data.</text>
</comment>
<name>X1NJI9_9ZZZZ</name>
<dbReference type="AlphaFoldDB" id="X1NJI9"/>
<dbReference type="GO" id="GO:0046872">
    <property type="term" value="F:metal ion binding"/>
    <property type="evidence" value="ECO:0007669"/>
    <property type="project" value="UniProtKB-KW"/>
</dbReference>
<evidence type="ECO:0000256" key="4">
    <source>
        <dbReference type="ARBA" id="ARBA00023235"/>
    </source>
</evidence>
<evidence type="ECO:0000256" key="2">
    <source>
        <dbReference type="ARBA" id="ARBA00022723"/>
    </source>
</evidence>
<accession>X1NJI9</accession>
<feature type="non-terminal residue" evidence="7">
    <location>
        <position position="1"/>
    </location>
</feature>
<evidence type="ECO:0008006" key="8">
    <source>
        <dbReference type="Google" id="ProtNLM"/>
    </source>
</evidence>
<feature type="domain" description="Alpha-D-phosphohexomutase alpha/beta/alpha" evidence="5">
    <location>
        <begin position="35"/>
        <end position="135"/>
    </location>
</feature>
<dbReference type="GO" id="GO:0005975">
    <property type="term" value="P:carbohydrate metabolic process"/>
    <property type="evidence" value="ECO:0007669"/>
    <property type="project" value="InterPro"/>
</dbReference>
<feature type="non-terminal residue" evidence="7">
    <location>
        <position position="276"/>
    </location>
</feature>
<evidence type="ECO:0000259" key="5">
    <source>
        <dbReference type="Pfam" id="PF02879"/>
    </source>
</evidence>
<organism evidence="7">
    <name type="scientific">marine sediment metagenome</name>
    <dbReference type="NCBI Taxonomy" id="412755"/>
    <lineage>
        <taxon>unclassified sequences</taxon>
        <taxon>metagenomes</taxon>
        <taxon>ecological metagenomes</taxon>
    </lineage>
</organism>
<dbReference type="Pfam" id="PF02879">
    <property type="entry name" value="PGM_PMM_II"/>
    <property type="match status" value="1"/>
</dbReference>
<keyword evidence="3" id="KW-0460">Magnesium</keyword>
<dbReference type="InterPro" id="IPR005846">
    <property type="entry name" value="A-D-PHexomutase_a/b/a-III"/>
</dbReference>
<proteinExistence type="predicted"/>
<dbReference type="InterPro" id="IPR005845">
    <property type="entry name" value="A-D-PHexomutase_a/b/a-II"/>
</dbReference>
<dbReference type="SUPFAM" id="SSF53738">
    <property type="entry name" value="Phosphoglucomutase, first 3 domains"/>
    <property type="match status" value="2"/>
</dbReference>
<evidence type="ECO:0000259" key="6">
    <source>
        <dbReference type="Pfam" id="PF02880"/>
    </source>
</evidence>
<keyword evidence="4" id="KW-0413">Isomerase</keyword>
<dbReference type="EMBL" id="BARV01019599">
    <property type="protein sequence ID" value="GAI18854.1"/>
    <property type="molecule type" value="Genomic_DNA"/>
</dbReference>
<dbReference type="InterPro" id="IPR045244">
    <property type="entry name" value="PGM"/>
</dbReference>
<dbReference type="Gene3D" id="3.40.120.10">
    <property type="entry name" value="Alpha-D-Glucose-1,6-Bisphosphate, subunit A, domain 3"/>
    <property type="match status" value="2"/>
</dbReference>
<dbReference type="GO" id="GO:0004614">
    <property type="term" value="F:phosphoglucomutase activity"/>
    <property type="evidence" value="ECO:0007669"/>
    <property type="project" value="InterPro"/>
</dbReference>
<feature type="domain" description="Alpha-D-phosphohexomutase alpha/beta/alpha" evidence="6">
    <location>
        <begin position="142"/>
        <end position="250"/>
    </location>
</feature>
<evidence type="ECO:0000256" key="1">
    <source>
        <dbReference type="ARBA" id="ARBA00001946"/>
    </source>
</evidence>
<keyword evidence="2" id="KW-0479">Metal-binding</keyword>
<protein>
    <recommendedName>
        <fullName evidence="8">Alpha-D-phosphohexomutase alpha/beta/alpha domain-containing protein</fullName>
    </recommendedName>
</protein>
<dbReference type="GO" id="GO:0005829">
    <property type="term" value="C:cytosol"/>
    <property type="evidence" value="ECO:0007669"/>
    <property type="project" value="TreeGrafter"/>
</dbReference>
<sequence length="276" mass="30419">KFTTRALAAGKVSRLPLAEALEQGMAEYLDLAPLYLNQVAKLIDLNGLRQAGLRVVVDSMYGAGAGYLKTILDGGLTEVIEINGERNPLFPGIVRPEPIADNLAKLSTTVKEQKANVGLATDGDADRMGVVDEKGIFLTQLQVFALLCLYLLETRGERGPIVKTITATSMLYRLGEIFNVPVYETMVGFKYVAPIMLAENALIGGEESGGYGFRGHVPERDGILASLYFLDLMIKTDKTPSELINYLYNKVGPHYYQRVDVKFPEDERQAIIDRLQ</sequence>
<dbReference type="InterPro" id="IPR005841">
    <property type="entry name" value="Alpha-D-phosphohexomutase_SF"/>
</dbReference>
<reference evidence="7" key="1">
    <citation type="journal article" date="2014" name="Front. Microbiol.">
        <title>High frequency of phylogenetically diverse reductive dehalogenase-homologous genes in deep subseafloor sedimentary metagenomes.</title>
        <authorList>
            <person name="Kawai M."/>
            <person name="Futagami T."/>
            <person name="Toyoda A."/>
            <person name="Takaki Y."/>
            <person name="Nishi S."/>
            <person name="Hori S."/>
            <person name="Arai W."/>
            <person name="Tsubouchi T."/>
            <person name="Morono Y."/>
            <person name="Uchiyama I."/>
            <person name="Ito T."/>
            <person name="Fujiyama A."/>
            <person name="Inagaki F."/>
            <person name="Takami H."/>
        </authorList>
    </citation>
    <scope>NUCLEOTIDE SEQUENCE</scope>
    <source>
        <strain evidence="7">Expedition CK06-06</strain>
    </source>
</reference>
<dbReference type="PRINTS" id="PR00509">
    <property type="entry name" value="PGMPMM"/>
</dbReference>
<dbReference type="PANTHER" id="PTHR22573:SF2">
    <property type="entry name" value="PHOSPHOGLUCOMUTASE"/>
    <property type="match status" value="1"/>
</dbReference>
<dbReference type="InterPro" id="IPR016055">
    <property type="entry name" value="A-D-PHexomutase_a/b/a-I/II/III"/>
</dbReference>
<dbReference type="PANTHER" id="PTHR22573">
    <property type="entry name" value="PHOSPHOHEXOMUTASE FAMILY MEMBER"/>
    <property type="match status" value="1"/>
</dbReference>
<comment type="cofactor">
    <cofactor evidence="1">
        <name>Mg(2+)</name>
        <dbReference type="ChEBI" id="CHEBI:18420"/>
    </cofactor>
</comment>
<dbReference type="Pfam" id="PF02880">
    <property type="entry name" value="PGM_PMM_III"/>
    <property type="match status" value="1"/>
</dbReference>
<evidence type="ECO:0000256" key="3">
    <source>
        <dbReference type="ARBA" id="ARBA00022842"/>
    </source>
</evidence>
<gene>
    <name evidence="7" type="ORF">S06H3_32906</name>
</gene>